<organism evidence="1 2">
    <name type="scientific">Arthrobacter methylotrophus</name>
    <dbReference type="NCBI Taxonomy" id="121291"/>
    <lineage>
        <taxon>Bacteria</taxon>
        <taxon>Bacillati</taxon>
        <taxon>Actinomycetota</taxon>
        <taxon>Actinomycetes</taxon>
        <taxon>Micrococcales</taxon>
        <taxon>Micrococcaceae</taxon>
        <taxon>Arthrobacter</taxon>
    </lineage>
</organism>
<comment type="caution">
    <text evidence="1">The sequence shown here is derived from an EMBL/GenBank/DDBJ whole genome shotgun (WGS) entry which is preliminary data.</text>
</comment>
<gene>
    <name evidence="1" type="ORF">ACFFPI_07770</name>
</gene>
<dbReference type="Proteomes" id="UP001589536">
    <property type="component" value="Unassembled WGS sequence"/>
</dbReference>
<accession>A0ABV5UQF2</accession>
<dbReference type="EMBL" id="JBHMBH010000019">
    <property type="protein sequence ID" value="MFB9714054.1"/>
    <property type="molecule type" value="Genomic_DNA"/>
</dbReference>
<dbReference type="RefSeq" id="WP_345043008.1">
    <property type="nucleotide sequence ID" value="NZ_BAABED010000001.1"/>
</dbReference>
<evidence type="ECO:0000313" key="1">
    <source>
        <dbReference type="EMBL" id="MFB9714054.1"/>
    </source>
</evidence>
<protein>
    <submittedName>
        <fullName evidence="1">Uncharacterized protein</fullName>
    </submittedName>
</protein>
<evidence type="ECO:0000313" key="2">
    <source>
        <dbReference type="Proteomes" id="UP001589536"/>
    </source>
</evidence>
<proteinExistence type="predicted"/>
<reference evidence="1 2" key="1">
    <citation type="submission" date="2024-09" db="EMBL/GenBank/DDBJ databases">
        <authorList>
            <person name="Sun Q."/>
            <person name="Mori K."/>
        </authorList>
    </citation>
    <scope>NUCLEOTIDE SEQUENCE [LARGE SCALE GENOMIC DNA]</scope>
    <source>
        <strain evidence="1 2">JCM 13519</strain>
    </source>
</reference>
<keyword evidence="2" id="KW-1185">Reference proteome</keyword>
<name>A0ABV5UQF2_9MICC</name>
<sequence>MKLMDTQELSAFDINHHRYVARQIETGRATSQTVESSHEMLLAEVERLTYLVSPAKLKQPAHGVPVEASTFGPIIAVLAKQPRNASVVVEYLGRKSRPGSMGSYRGYHDELRIEPNGREPRTVADLLKDLRRFRRNGITGYKGGDYPVTDNTGVWVAEYGENSHQHVSGVRVDGGVVVIMTEERDW</sequence>